<dbReference type="EMBL" id="MCFA01000035">
    <property type="protein sequence ID" value="ORY14199.1"/>
    <property type="molecule type" value="Genomic_DNA"/>
</dbReference>
<protein>
    <submittedName>
        <fullName evidence="3">Uncharacterized protein</fullName>
    </submittedName>
</protein>
<keyword evidence="2" id="KW-1133">Transmembrane helix</keyword>
<feature type="region of interest" description="Disordered" evidence="1">
    <location>
        <begin position="189"/>
        <end position="219"/>
    </location>
</feature>
<evidence type="ECO:0000313" key="4">
    <source>
        <dbReference type="Proteomes" id="UP000193144"/>
    </source>
</evidence>
<proteinExistence type="predicted"/>
<name>A0A1Y1ZVA7_9PLEO</name>
<dbReference type="AlphaFoldDB" id="A0A1Y1ZVA7"/>
<keyword evidence="2" id="KW-0472">Membrane</keyword>
<evidence type="ECO:0000313" key="3">
    <source>
        <dbReference type="EMBL" id="ORY14199.1"/>
    </source>
</evidence>
<keyword evidence="2" id="KW-0812">Transmembrane</keyword>
<evidence type="ECO:0000256" key="1">
    <source>
        <dbReference type="SAM" id="MobiDB-lite"/>
    </source>
</evidence>
<organism evidence="3 4">
    <name type="scientific">Clohesyomyces aquaticus</name>
    <dbReference type="NCBI Taxonomy" id="1231657"/>
    <lineage>
        <taxon>Eukaryota</taxon>
        <taxon>Fungi</taxon>
        <taxon>Dikarya</taxon>
        <taxon>Ascomycota</taxon>
        <taxon>Pezizomycotina</taxon>
        <taxon>Dothideomycetes</taxon>
        <taxon>Pleosporomycetidae</taxon>
        <taxon>Pleosporales</taxon>
        <taxon>Lindgomycetaceae</taxon>
        <taxon>Clohesyomyces</taxon>
    </lineage>
</organism>
<gene>
    <name evidence="3" type="ORF">BCR34DRAFT_560904</name>
</gene>
<reference evidence="3 4" key="1">
    <citation type="submission" date="2016-07" db="EMBL/GenBank/DDBJ databases">
        <title>Pervasive Adenine N6-methylation of Active Genes in Fungi.</title>
        <authorList>
            <consortium name="DOE Joint Genome Institute"/>
            <person name="Mondo S.J."/>
            <person name="Dannebaum R.O."/>
            <person name="Kuo R.C."/>
            <person name="Labutti K."/>
            <person name="Haridas S."/>
            <person name="Kuo A."/>
            <person name="Salamov A."/>
            <person name="Ahrendt S.R."/>
            <person name="Lipzen A."/>
            <person name="Sullivan W."/>
            <person name="Andreopoulos W.B."/>
            <person name="Clum A."/>
            <person name="Lindquist E."/>
            <person name="Daum C."/>
            <person name="Ramamoorthy G.K."/>
            <person name="Gryganskyi A."/>
            <person name="Culley D."/>
            <person name="Magnuson J.K."/>
            <person name="James T.Y."/>
            <person name="O'Malley M.A."/>
            <person name="Stajich J.E."/>
            <person name="Spatafora J.W."/>
            <person name="Visel A."/>
            <person name="Grigoriev I.V."/>
        </authorList>
    </citation>
    <scope>NUCLEOTIDE SEQUENCE [LARGE SCALE GENOMIC DNA]</scope>
    <source>
        <strain evidence="3 4">CBS 115471</strain>
    </source>
</reference>
<accession>A0A1Y1ZVA7</accession>
<sequence>MAYLLNEVSSELNGHCRPPKTANTTYIVQQCTGGTAGSKPETWNYAGQPTYIITAEALELRYQPLIRYESVPIAAVPTNTSTSAPVPVKIYMRNGIIIGVFVSITILGLCGAIFFVYRRLKRRHGSKTDNENATPPKAMAEATSIPPNNDPTIPIPTGSLLRLAAMRTRGNTHTVRWLKRQAAVSSTASISQAQIPRPPSVSDLESWAPASGGPGTVSPIVESTDHLPLGSKARAIIGGVSIADTSRTRDVEVGEAAASSKSQRESWAAFQARRARIDAEIDRS</sequence>
<evidence type="ECO:0000256" key="2">
    <source>
        <dbReference type="SAM" id="Phobius"/>
    </source>
</evidence>
<dbReference type="Proteomes" id="UP000193144">
    <property type="component" value="Unassembled WGS sequence"/>
</dbReference>
<keyword evidence="4" id="KW-1185">Reference proteome</keyword>
<feature type="transmembrane region" description="Helical" evidence="2">
    <location>
        <begin position="96"/>
        <end position="117"/>
    </location>
</feature>
<comment type="caution">
    <text evidence="3">The sequence shown here is derived from an EMBL/GenBank/DDBJ whole genome shotgun (WGS) entry which is preliminary data.</text>
</comment>
<feature type="region of interest" description="Disordered" evidence="1">
    <location>
        <begin position="125"/>
        <end position="151"/>
    </location>
</feature>